<keyword evidence="1" id="KW-1133">Transmembrane helix</keyword>
<proteinExistence type="predicted"/>
<dbReference type="InterPro" id="IPR050623">
    <property type="entry name" value="Glucan_succinyl_AcylTrfase"/>
</dbReference>
<feature type="transmembrane region" description="Helical" evidence="1">
    <location>
        <begin position="78"/>
        <end position="96"/>
    </location>
</feature>
<feature type="transmembrane region" description="Helical" evidence="1">
    <location>
        <begin position="48"/>
        <end position="66"/>
    </location>
</feature>
<feature type="transmembrane region" description="Helical" evidence="1">
    <location>
        <begin position="321"/>
        <end position="342"/>
    </location>
</feature>
<feature type="transmembrane region" description="Helical" evidence="1">
    <location>
        <begin position="217"/>
        <end position="236"/>
    </location>
</feature>
<dbReference type="AlphaFoldDB" id="A0A7X4K7R1"/>
<protein>
    <submittedName>
        <fullName evidence="3">Acyltransferase family protein</fullName>
    </submittedName>
</protein>
<dbReference type="Proteomes" id="UP000465810">
    <property type="component" value="Unassembled WGS sequence"/>
</dbReference>
<keyword evidence="3" id="KW-0808">Transferase</keyword>
<feature type="transmembrane region" description="Helical" evidence="1">
    <location>
        <begin position="193"/>
        <end position="210"/>
    </location>
</feature>
<evidence type="ECO:0000313" key="3">
    <source>
        <dbReference type="EMBL" id="MYL98257.1"/>
    </source>
</evidence>
<dbReference type="RefSeq" id="WP_160985908.1">
    <property type="nucleotide sequence ID" value="NZ_WVTD01000007.1"/>
</dbReference>
<feature type="transmembrane region" description="Helical" evidence="1">
    <location>
        <begin position="296"/>
        <end position="315"/>
    </location>
</feature>
<feature type="transmembrane region" description="Helical" evidence="1">
    <location>
        <begin position="256"/>
        <end position="275"/>
    </location>
</feature>
<dbReference type="InterPro" id="IPR002656">
    <property type="entry name" value="Acyl_transf_3_dom"/>
</dbReference>
<feature type="transmembrane region" description="Helical" evidence="1">
    <location>
        <begin position="151"/>
        <end position="173"/>
    </location>
</feature>
<accession>A0A7X4K7R1</accession>
<dbReference type="PANTHER" id="PTHR36927">
    <property type="entry name" value="BLR4337 PROTEIN"/>
    <property type="match status" value="1"/>
</dbReference>
<feature type="domain" description="Acyltransferase 3" evidence="2">
    <location>
        <begin position="6"/>
        <end position="338"/>
    </location>
</feature>
<evidence type="ECO:0000256" key="1">
    <source>
        <dbReference type="SAM" id="Phobius"/>
    </source>
</evidence>
<dbReference type="Pfam" id="PF01757">
    <property type="entry name" value="Acyl_transf_3"/>
    <property type="match status" value="1"/>
</dbReference>
<comment type="caution">
    <text evidence="3">The sequence shown here is derived from an EMBL/GenBank/DDBJ whole genome shotgun (WGS) entry which is preliminary data.</text>
</comment>
<sequence length="371" mass="40694">MKERLVALDIWRSALLLFGLLVHAAVLIRTLPGDTSGYSWIEEASRSARMQGFFVIAGYLAARSIGKRGPVDWLRTRTVQLLVPATVTWLTFARLTDWLATGDPFANIILIGHVWFLYTLAAFSLLTALFEGSGMRRIVPVLARRVDHAPLWLTVFALFVTALAAKVAVAAIFMTSPAVAQAQGAWANLHRLAATPVMGVFYAFGYLLAHCELAQRLPLRPMLALFVASAAAYIWMQQPDGYDVVAIPGLDHRLAMLVMYAMFTGSGVFLALTIFAHARTARSAPPLLLFLSRCSYTIYLVHLFYLTALFALLSPMINGRLALFCVLVLGSLSLSILTHFAIMRSRVLSLLFNGKSPRPPQSQPATAIVAS</sequence>
<keyword evidence="3" id="KW-0012">Acyltransferase</keyword>
<evidence type="ECO:0000259" key="2">
    <source>
        <dbReference type="Pfam" id="PF01757"/>
    </source>
</evidence>
<dbReference type="EMBL" id="WVTD01000007">
    <property type="protein sequence ID" value="MYL98257.1"/>
    <property type="molecule type" value="Genomic_DNA"/>
</dbReference>
<feature type="transmembrane region" description="Helical" evidence="1">
    <location>
        <begin position="108"/>
        <end position="130"/>
    </location>
</feature>
<name>A0A7X4K7R1_9SPHN</name>
<keyword evidence="1" id="KW-0472">Membrane</keyword>
<dbReference type="PANTHER" id="PTHR36927:SF1">
    <property type="entry name" value="MDO-LIKE PROTEIN"/>
    <property type="match status" value="1"/>
</dbReference>
<reference evidence="3 4" key="1">
    <citation type="submission" date="2019-12" db="EMBL/GenBank/DDBJ databases">
        <authorList>
            <person name="Feng G."/>
            <person name="Zhu H."/>
        </authorList>
    </citation>
    <scope>NUCLEOTIDE SEQUENCE [LARGE SCALE GENOMIC DNA]</scope>
    <source>
        <strain evidence="3 4">FGD1</strain>
    </source>
</reference>
<dbReference type="GO" id="GO:0016747">
    <property type="term" value="F:acyltransferase activity, transferring groups other than amino-acyl groups"/>
    <property type="evidence" value="ECO:0007669"/>
    <property type="project" value="InterPro"/>
</dbReference>
<organism evidence="3 4">
    <name type="scientific">Novosphingobium silvae</name>
    <dbReference type="NCBI Taxonomy" id="2692619"/>
    <lineage>
        <taxon>Bacteria</taxon>
        <taxon>Pseudomonadati</taxon>
        <taxon>Pseudomonadota</taxon>
        <taxon>Alphaproteobacteria</taxon>
        <taxon>Sphingomonadales</taxon>
        <taxon>Sphingomonadaceae</taxon>
        <taxon>Novosphingobium</taxon>
    </lineage>
</organism>
<evidence type="ECO:0000313" key="4">
    <source>
        <dbReference type="Proteomes" id="UP000465810"/>
    </source>
</evidence>
<keyword evidence="1" id="KW-0812">Transmembrane</keyword>
<keyword evidence="4" id="KW-1185">Reference proteome</keyword>
<gene>
    <name evidence="3" type="ORF">GR702_10815</name>
</gene>